<evidence type="ECO:0000256" key="6">
    <source>
        <dbReference type="ARBA" id="ARBA00023136"/>
    </source>
</evidence>
<keyword evidence="4 7" id="KW-0812">Transmembrane</keyword>
<comment type="subcellular location">
    <subcellularLocation>
        <location evidence="1">Cell membrane</location>
        <topology evidence="1">Multi-pass membrane protein</topology>
    </subcellularLocation>
</comment>
<evidence type="ECO:0000256" key="2">
    <source>
        <dbReference type="ARBA" id="ARBA00022448"/>
    </source>
</evidence>
<feature type="transmembrane region" description="Helical" evidence="7">
    <location>
        <begin position="277"/>
        <end position="300"/>
    </location>
</feature>
<evidence type="ECO:0000313" key="9">
    <source>
        <dbReference type="EMBL" id="QZA06201.1"/>
    </source>
</evidence>
<evidence type="ECO:0000256" key="5">
    <source>
        <dbReference type="ARBA" id="ARBA00022989"/>
    </source>
</evidence>
<dbReference type="Pfam" id="PF07690">
    <property type="entry name" value="MFS_1"/>
    <property type="match status" value="1"/>
</dbReference>
<feature type="transmembrane region" description="Helical" evidence="7">
    <location>
        <begin position="223"/>
        <end position="242"/>
    </location>
</feature>
<reference evidence="9" key="1">
    <citation type="submission" date="2021-08" db="EMBL/GenBank/DDBJ databases">
        <title>Whole genome sequencing of non-tuberculosis mycobacteria type-strains.</title>
        <authorList>
            <person name="Igarashi Y."/>
            <person name="Osugi A."/>
            <person name="Mitarai S."/>
        </authorList>
    </citation>
    <scope>NUCLEOTIDE SEQUENCE</scope>
    <source>
        <strain evidence="9">JCM 30995</strain>
    </source>
</reference>
<keyword evidence="5 7" id="KW-1133">Transmembrane helix</keyword>
<evidence type="ECO:0000256" key="1">
    <source>
        <dbReference type="ARBA" id="ARBA00004651"/>
    </source>
</evidence>
<dbReference type="GO" id="GO:0022857">
    <property type="term" value="F:transmembrane transporter activity"/>
    <property type="evidence" value="ECO:0007669"/>
    <property type="project" value="InterPro"/>
</dbReference>
<dbReference type="CDD" id="cd17369">
    <property type="entry name" value="MFS_ShiA_like"/>
    <property type="match status" value="1"/>
</dbReference>
<dbReference type="Proteomes" id="UP000825008">
    <property type="component" value="Chromosome"/>
</dbReference>
<dbReference type="KEGG" id="mher:K3U94_14200"/>
<dbReference type="InterPro" id="IPR036259">
    <property type="entry name" value="MFS_trans_sf"/>
</dbReference>
<feature type="transmembrane region" description="Helical" evidence="7">
    <location>
        <begin position="79"/>
        <end position="103"/>
    </location>
</feature>
<feature type="transmembrane region" description="Helical" evidence="7">
    <location>
        <begin position="375"/>
        <end position="394"/>
    </location>
</feature>
<evidence type="ECO:0000256" key="3">
    <source>
        <dbReference type="ARBA" id="ARBA00022475"/>
    </source>
</evidence>
<evidence type="ECO:0000313" key="10">
    <source>
        <dbReference type="Proteomes" id="UP000825008"/>
    </source>
</evidence>
<keyword evidence="3" id="KW-1003">Cell membrane</keyword>
<dbReference type="InterPro" id="IPR005829">
    <property type="entry name" value="Sugar_transporter_CS"/>
</dbReference>
<dbReference type="InterPro" id="IPR011701">
    <property type="entry name" value="MFS"/>
</dbReference>
<keyword evidence="2" id="KW-0813">Transport</keyword>
<feature type="transmembrane region" description="Helical" evidence="7">
    <location>
        <begin position="415"/>
        <end position="435"/>
    </location>
</feature>
<dbReference type="SUPFAM" id="SSF103473">
    <property type="entry name" value="MFS general substrate transporter"/>
    <property type="match status" value="1"/>
</dbReference>
<dbReference type="PANTHER" id="PTHR43045">
    <property type="entry name" value="SHIKIMATE TRANSPORTER"/>
    <property type="match status" value="1"/>
</dbReference>
<gene>
    <name evidence="9" type="ORF">K3U94_14200</name>
</gene>
<dbReference type="PROSITE" id="PS50850">
    <property type="entry name" value="MFS"/>
    <property type="match status" value="1"/>
</dbReference>
<proteinExistence type="predicted"/>
<accession>A0A9X7ZD87</accession>
<feature type="transmembrane region" description="Helical" evidence="7">
    <location>
        <begin position="441"/>
        <end position="461"/>
    </location>
</feature>
<feature type="transmembrane region" description="Helical" evidence="7">
    <location>
        <begin position="350"/>
        <end position="369"/>
    </location>
</feature>
<dbReference type="GO" id="GO:0005886">
    <property type="term" value="C:plasma membrane"/>
    <property type="evidence" value="ECO:0007669"/>
    <property type="project" value="UniProtKB-SubCell"/>
</dbReference>
<protein>
    <submittedName>
        <fullName evidence="9">MHS family MFS transporter</fullName>
    </submittedName>
</protein>
<dbReference type="AlphaFoldDB" id="A0A9X7ZD87"/>
<sequence>MPWRTRRVRSPTRRVSEVSTSYRAGAAAGGADLVDGVPRRRIAVAAMVGTTIEFYDFYVYAAAAVTVFPQLFFPKGNPTAALLASLATFGLAFVARPLGSILFGHFGDRLGRKSTLVASLLLMGVATFLIGVLPTYHHIGLLAPVLLAALRFCQGLALGGEWSGAALLATETAKPGRRATAGIWPQLGAPLGYLIATAIFLILFAWLGPVAGGAAPDGAFLTWGWRIPFLLSAVMVAVGLYVRLRLTETPVFAQAIATGAPVNAPIAQLLRRSWRRLIIGTLVMVVPYTLFYTVTTWSLSYGTAKRPPEGFGLGYGYADFLGLQLIAVLFFVCVLPIVGRLADHFGRRPLLLIFTAGIMVYGTTFGAFLKPTASTGAMLAFLIIGMTLMGLAFGPMSAVLPELFPTNVRYTGSGVAYNAASILGAAVAPFITTWLAASHGVAWVGGYLSTAAALSFVALLAMHETRDTELHDVGVADHVGDALHPG</sequence>
<feature type="domain" description="Major facilitator superfamily (MFS) profile" evidence="8">
    <location>
        <begin position="42"/>
        <end position="469"/>
    </location>
</feature>
<dbReference type="PANTHER" id="PTHR43045:SF2">
    <property type="entry name" value="INNER MEMBRANE METABOLITE TRANSPORT PROTEIN YHJE"/>
    <property type="match status" value="1"/>
</dbReference>
<feature type="transmembrane region" description="Helical" evidence="7">
    <location>
        <begin position="148"/>
        <end position="170"/>
    </location>
</feature>
<dbReference type="PROSITE" id="PS00216">
    <property type="entry name" value="SUGAR_TRANSPORT_1"/>
    <property type="match status" value="1"/>
</dbReference>
<feature type="transmembrane region" description="Helical" evidence="7">
    <location>
        <begin position="320"/>
        <end position="338"/>
    </location>
</feature>
<dbReference type="EMBL" id="CP080997">
    <property type="protein sequence ID" value="QZA06201.1"/>
    <property type="molecule type" value="Genomic_DNA"/>
</dbReference>
<dbReference type="Gene3D" id="1.20.1250.20">
    <property type="entry name" value="MFS general substrate transporter like domains"/>
    <property type="match status" value="1"/>
</dbReference>
<evidence type="ECO:0000256" key="4">
    <source>
        <dbReference type="ARBA" id="ARBA00022692"/>
    </source>
</evidence>
<feature type="transmembrane region" description="Helical" evidence="7">
    <location>
        <begin position="115"/>
        <end position="136"/>
    </location>
</feature>
<dbReference type="InterPro" id="IPR020846">
    <property type="entry name" value="MFS_dom"/>
</dbReference>
<feature type="transmembrane region" description="Helical" evidence="7">
    <location>
        <begin position="191"/>
        <end position="211"/>
    </location>
</feature>
<evidence type="ECO:0000256" key="7">
    <source>
        <dbReference type="SAM" id="Phobius"/>
    </source>
</evidence>
<keyword evidence="6 7" id="KW-0472">Membrane</keyword>
<evidence type="ECO:0000259" key="8">
    <source>
        <dbReference type="PROSITE" id="PS50850"/>
    </source>
</evidence>
<name>A0A9X7ZD87_9MYCO</name>
<organism evidence="9 10">
    <name type="scientific">Mycolicibacter heraklionensis</name>
    <dbReference type="NCBI Taxonomy" id="512402"/>
    <lineage>
        <taxon>Bacteria</taxon>
        <taxon>Bacillati</taxon>
        <taxon>Actinomycetota</taxon>
        <taxon>Actinomycetes</taxon>
        <taxon>Mycobacteriales</taxon>
        <taxon>Mycobacteriaceae</taxon>
        <taxon>Mycolicibacter</taxon>
    </lineage>
</organism>